<reference evidence="11" key="3">
    <citation type="journal article" date="2022" name="Sci. Total Environ.">
        <title>Prevalence, transmission, and molecular epidemiology of tet(X)-positive bacteria among humans, animals, and environmental niches in China: An epidemiological, and genomic-based study.</title>
        <authorList>
            <person name="Dong N."/>
            <person name="Zeng Y."/>
            <person name="Cai C."/>
            <person name="Sun C."/>
            <person name="Lu J."/>
            <person name="Liu C."/>
            <person name="Zhou H."/>
            <person name="Sun Q."/>
            <person name="Shu L."/>
            <person name="Wang H."/>
            <person name="Wang Y."/>
            <person name="Wang S."/>
            <person name="Wu C."/>
            <person name="Chan E.W."/>
            <person name="Chen G."/>
            <person name="Shen Z."/>
            <person name="Chen S."/>
            <person name="Zhang R."/>
        </authorList>
    </citation>
    <scope>NUCLEOTIDE SEQUENCE</scope>
    <source>
        <strain evidence="11">DF46-2-2</strain>
    </source>
</reference>
<dbReference type="NCBIfam" id="TIGR01320">
    <property type="entry name" value="mal_quin_oxido"/>
    <property type="match status" value="1"/>
</dbReference>
<dbReference type="GO" id="GO:0006099">
    <property type="term" value="P:tricarboxylic acid cycle"/>
    <property type="evidence" value="ECO:0007669"/>
    <property type="project" value="UniProtKB-UniRule"/>
</dbReference>
<dbReference type="Proteomes" id="UP000063953">
    <property type="component" value="Chromosome"/>
</dbReference>
<comment type="catalytic activity">
    <reaction evidence="1 9">
        <text>(S)-malate + a quinone = a quinol + oxaloacetate</text>
        <dbReference type="Rhea" id="RHEA:46012"/>
        <dbReference type="ChEBI" id="CHEBI:15589"/>
        <dbReference type="ChEBI" id="CHEBI:16452"/>
        <dbReference type="ChEBI" id="CHEBI:24646"/>
        <dbReference type="ChEBI" id="CHEBI:132124"/>
        <dbReference type="EC" id="1.1.5.4"/>
    </reaction>
</comment>
<dbReference type="InterPro" id="IPR006231">
    <property type="entry name" value="MQO"/>
</dbReference>
<keyword evidence="7 9" id="KW-0274">FAD</keyword>
<evidence type="ECO:0000256" key="1">
    <source>
        <dbReference type="ARBA" id="ARBA00001139"/>
    </source>
</evidence>
<dbReference type="EMBL" id="CP012365">
    <property type="protein sequence ID" value="AKX59235.1"/>
    <property type="molecule type" value="Genomic_DNA"/>
</dbReference>
<dbReference type="PATRIC" id="fig|1698444.3.peg.162"/>
<dbReference type="UniPathway" id="UPA00223">
    <property type="reaction ID" value="UER01008"/>
</dbReference>
<evidence type="ECO:0000256" key="9">
    <source>
        <dbReference type="HAMAP-Rule" id="MF_00212"/>
    </source>
</evidence>
<dbReference type="PANTHER" id="PTHR43104:SF2">
    <property type="entry name" value="L-2-HYDROXYGLUTARATE DEHYDROGENASE, MITOCHONDRIAL"/>
    <property type="match status" value="1"/>
</dbReference>
<protein>
    <recommendedName>
        <fullName evidence="9">Probable malate:quinone oxidoreductase</fullName>
        <ecNumber evidence="9">1.1.5.4</ecNumber>
    </recommendedName>
    <alternativeName>
        <fullName evidence="9">MQO</fullName>
    </alternativeName>
    <alternativeName>
        <fullName evidence="9">Malate dehydrogenase [quinone]</fullName>
    </alternativeName>
</protein>
<dbReference type="NCBIfam" id="NF003605">
    <property type="entry name" value="PRK05257.1-4"/>
    <property type="match status" value="1"/>
</dbReference>
<dbReference type="GO" id="GO:0047545">
    <property type="term" value="F:(S)-2-hydroxyglutarate dehydrogenase activity"/>
    <property type="evidence" value="ECO:0007669"/>
    <property type="project" value="TreeGrafter"/>
</dbReference>
<sequence>MAQHNQTSLDVLLIGAGIMSSTLAVLLKELDPSLRLEIVEQMQDGALESSNPWNNAGTGHAALCELNYTPQAADGSINISKALDINAKFEESKQFWAHLVETGTFGNPQTFITPVPHLSFVNNPKDIDFLQKRAELLKQHHAFEHMEFTTDHAQLRQWIPLMMEGRNADETLAATRVKGGSDVNFGGLTKQLLAYLTQQPEAALSCNERVIKIERQGEQWKVTTKNLQSGTKRTLLAKFVFLGAGGGALPLLQMSGIPESKGYGGFPVSGQWLRCDNPEVVEKHRAKVYSQASVGAPPMSVPHLDTRVVDGNTSLLFGPYAGFTTKFLKFGSFTDLPLSIRLGNIGPMLSVAKDNMDLTRYLISEVMQSMDQRLESLKKFYPTLNKADWRLEVAGQRVQIIKKDPKKGGVLQFGTELVASQDGSLAALLGASPGASVTVSIMLELLERCFPEQLQSAEWQAKLATIFPARLEALKTDADLYRSTQARSNQLLGLDA</sequence>
<dbReference type="PANTHER" id="PTHR43104">
    <property type="entry name" value="L-2-HYDROXYGLUTARATE DEHYDROGENASE, MITOCHONDRIAL"/>
    <property type="match status" value="1"/>
</dbReference>
<reference evidence="10 12" key="1">
    <citation type="journal article" date="2015" name="Genome Announc.">
        <title>Genome Sequences of Oblitimonas alkaliphila gen. nov. sp. nov. (Proposed), a Novel Bacterium of the Pseudomonadaceae Family.</title>
        <authorList>
            <person name="Lauer A.C."/>
            <person name="Nicholson A.C."/>
            <person name="Humrighouse B.W."/>
            <person name="Emery B."/>
            <person name="Drobish A."/>
            <person name="Juieng P."/>
            <person name="Loparev V."/>
            <person name="McQuiston J.R."/>
        </authorList>
    </citation>
    <scope>NUCLEOTIDE SEQUENCE [LARGE SCALE GENOMIC DNA]</scope>
    <source>
        <strain evidence="10 12">E5571</strain>
    </source>
</reference>
<dbReference type="Pfam" id="PF06039">
    <property type="entry name" value="Mqo"/>
    <property type="match status" value="1"/>
</dbReference>
<keyword evidence="6 9" id="KW-0285">Flavoprotein</keyword>
<dbReference type="STRING" id="1697053.AKN87_06250"/>
<dbReference type="GO" id="GO:0008924">
    <property type="term" value="F:L-malate dehydrogenase (quinone) activity"/>
    <property type="evidence" value="ECO:0007669"/>
    <property type="project" value="UniProtKB-UniRule"/>
</dbReference>
<dbReference type="InterPro" id="IPR036188">
    <property type="entry name" value="FAD/NAD-bd_sf"/>
</dbReference>
<proteinExistence type="inferred from homology"/>
<dbReference type="Proteomes" id="UP001173465">
    <property type="component" value="Unassembled WGS sequence"/>
</dbReference>
<evidence type="ECO:0000256" key="7">
    <source>
        <dbReference type="ARBA" id="ARBA00022827"/>
    </source>
</evidence>
<accession>A0A0K1XCW6</accession>
<keyword evidence="8 9" id="KW-0560">Oxidoreductase</keyword>
<dbReference type="SUPFAM" id="SSF51905">
    <property type="entry name" value="FAD/NAD(P)-binding domain"/>
    <property type="match status" value="1"/>
</dbReference>
<dbReference type="Gene3D" id="3.30.9.10">
    <property type="entry name" value="D-Amino Acid Oxidase, subunit A, domain 2"/>
    <property type="match status" value="1"/>
</dbReference>
<dbReference type="HAMAP" id="MF_00212">
    <property type="entry name" value="MQO"/>
    <property type="match status" value="1"/>
</dbReference>
<evidence type="ECO:0000256" key="5">
    <source>
        <dbReference type="ARBA" id="ARBA00022532"/>
    </source>
</evidence>
<evidence type="ECO:0000313" key="10">
    <source>
        <dbReference type="EMBL" id="AKX59235.1"/>
    </source>
</evidence>
<evidence type="ECO:0000313" key="12">
    <source>
        <dbReference type="Proteomes" id="UP000063953"/>
    </source>
</evidence>
<keyword evidence="12" id="KW-1185">Reference proteome</keyword>
<dbReference type="Gene3D" id="3.50.50.60">
    <property type="entry name" value="FAD/NAD(P)-binding domain"/>
    <property type="match status" value="1"/>
</dbReference>
<keyword evidence="5 9" id="KW-0816">Tricarboxylic acid cycle</keyword>
<name>A0A0K1XCW6_9GAMM</name>
<comment type="similarity">
    <text evidence="4 9">Belongs to the MQO family.</text>
</comment>
<comment type="cofactor">
    <cofactor evidence="2 9">
        <name>FAD</name>
        <dbReference type="ChEBI" id="CHEBI:57692"/>
    </cofactor>
</comment>
<dbReference type="EMBL" id="JACANB010000002">
    <property type="protein sequence ID" value="MDM1695755.1"/>
    <property type="molecule type" value="Genomic_DNA"/>
</dbReference>
<gene>
    <name evidence="9 11" type="primary">mqo</name>
    <name evidence="10" type="ORF">AKN88_04255</name>
    <name evidence="11" type="ORF">HX099_03615</name>
</gene>
<reference evidence="11" key="2">
    <citation type="submission" date="2020-06" db="EMBL/GenBank/DDBJ databases">
        <authorList>
            <person name="Dong N."/>
        </authorList>
    </citation>
    <scope>NUCLEOTIDE SEQUENCE</scope>
    <source>
        <strain evidence="11">DF46-2-2</strain>
    </source>
</reference>
<dbReference type="NCBIfam" id="NF003603">
    <property type="entry name" value="PRK05257.1-1"/>
    <property type="match status" value="1"/>
</dbReference>
<evidence type="ECO:0000256" key="2">
    <source>
        <dbReference type="ARBA" id="ARBA00001974"/>
    </source>
</evidence>
<evidence type="ECO:0000256" key="8">
    <source>
        <dbReference type="ARBA" id="ARBA00023002"/>
    </source>
</evidence>
<dbReference type="RefSeq" id="WP_053100341.1">
    <property type="nucleotide sequence ID" value="NZ_CP012360.1"/>
</dbReference>
<dbReference type="EC" id="1.1.5.4" evidence="9"/>
<dbReference type="AlphaFoldDB" id="A0A0K1XCW6"/>
<organism evidence="10 12">
    <name type="scientific">Thiopseudomonas alkaliphila</name>
    <dbReference type="NCBI Taxonomy" id="1697053"/>
    <lineage>
        <taxon>Bacteria</taxon>
        <taxon>Pseudomonadati</taxon>
        <taxon>Pseudomonadota</taxon>
        <taxon>Gammaproteobacteria</taxon>
        <taxon>Pseudomonadales</taxon>
        <taxon>Pseudomonadaceae</taxon>
        <taxon>Thiopseudomonas</taxon>
    </lineage>
</organism>
<evidence type="ECO:0000313" key="11">
    <source>
        <dbReference type="EMBL" id="MDM1695755.1"/>
    </source>
</evidence>
<dbReference type="NCBIfam" id="NF003611">
    <property type="entry name" value="PRK05257.3-2"/>
    <property type="match status" value="1"/>
</dbReference>
<evidence type="ECO:0000256" key="4">
    <source>
        <dbReference type="ARBA" id="ARBA00006389"/>
    </source>
</evidence>
<comment type="pathway">
    <text evidence="3 9">Carbohydrate metabolism; tricarboxylic acid cycle; oxaloacetate from (S)-malate (quinone route): step 1/1.</text>
</comment>
<evidence type="ECO:0000256" key="6">
    <source>
        <dbReference type="ARBA" id="ARBA00022630"/>
    </source>
</evidence>
<dbReference type="NCBIfam" id="NF009875">
    <property type="entry name" value="PRK13339.1"/>
    <property type="match status" value="1"/>
</dbReference>
<evidence type="ECO:0000256" key="3">
    <source>
        <dbReference type="ARBA" id="ARBA00005012"/>
    </source>
</evidence>
<dbReference type="NCBIfam" id="NF003606">
    <property type="entry name" value="PRK05257.2-1"/>
    <property type="match status" value="1"/>
</dbReference>